<evidence type="ECO:0000313" key="1">
    <source>
        <dbReference type="EMBL" id="GAC31315.1"/>
    </source>
</evidence>
<dbReference type="Gene3D" id="3.40.50.1240">
    <property type="entry name" value="Phosphoglycerate mutase-like"/>
    <property type="match status" value="1"/>
</dbReference>
<dbReference type="AlphaFoldDB" id="K7A7B1"/>
<dbReference type="STRING" id="1129793.GPLA_0396"/>
<sequence>MDLAKTTIFNLLRHGQVNGPAALYGKTDIPLSEQGWRSMRAQIKQTSRPDIIITSPRLRCVEFAKQMATELDIPLRIEDPLQECHFGRYDGVPFDDLTDQWLALSTFWDDPFHCTLPEAETLDAFHRRVAHCWQRLGTELQGQNCLLICHGGVIRQILAEVLSADWQQGDWYSKLQVGYASLTRITVAEYANAAPVVNFIAKPPFNESAL</sequence>
<dbReference type="RefSeq" id="WP_007103121.1">
    <property type="nucleotide sequence ID" value="NZ_BAER01000015.1"/>
</dbReference>
<dbReference type="GO" id="GO:0016791">
    <property type="term" value="F:phosphatase activity"/>
    <property type="evidence" value="ECO:0007669"/>
    <property type="project" value="TreeGrafter"/>
</dbReference>
<dbReference type="Pfam" id="PF00300">
    <property type="entry name" value="His_Phos_1"/>
    <property type="match status" value="1"/>
</dbReference>
<evidence type="ECO:0000313" key="2">
    <source>
        <dbReference type="Proteomes" id="UP000006322"/>
    </source>
</evidence>
<accession>K7A7B1</accession>
<organism evidence="1 2">
    <name type="scientific">Paraglaciecola polaris LMG 21857</name>
    <dbReference type="NCBI Taxonomy" id="1129793"/>
    <lineage>
        <taxon>Bacteria</taxon>
        <taxon>Pseudomonadati</taxon>
        <taxon>Pseudomonadota</taxon>
        <taxon>Gammaproteobacteria</taxon>
        <taxon>Alteromonadales</taxon>
        <taxon>Alteromonadaceae</taxon>
        <taxon>Paraglaciecola</taxon>
    </lineage>
</organism>
<dbReference type="OrthoDB" id="9783269at2"/>
<dbReference type="GO" id="GO:0005737">
    <property type="term" value="C:cytoplasm"/>
    <property type="evidence" value="ECO:0007669"/>
    <property type="project" value="TreeGrafter"/>
</dbReference>
<dbReference type="Proteomes" id="UP000006322">
    <property type="component" value="Unassembled WGS sequence"/>
</dbReference>
<dbReference type="InterPro" id="IPR029033">
    <property type="entry name" value="His_PPase_superfam"/>
</dbReference>
<keyword evidence="2" id="KW-1185">Reference proteome</keyword>
<dbReference type="InterPro" id="IPR050275">
    <property type="entry name" value="PGM_Phosphatase"/>
</dbReference>
<protein>
    <submittedName>
        <fullName evidence="1">Phosphoglycerate mutase</fullName>
    </submittedName>
</protein>
<proteinExistence type="predicted"/>
<name>K7A7B1_9ALTE</name>
<gene>
    <name evidence="1" type="ORF">GPLA_0396</name>
</gene>
<dbReference type="EMBL" id="BAER01000015">
    <property type="protein sequence ID" value="GAC31315.1"/>
    <property type="molecule type" value="Genomic_DNA"/>
</dbReference>
<dbReference type="CDD" id="cd07067">
    <property type="entry name" value="HP_PGM_like"/>
    <property type="match status" value="1"/>
</dbReference>
<comment type="caution">
    <text evidence="1">The sequence shown here is derived from an EMBL/GenBank/DDBJ whole genome shotgun (WGS) entry which is preliminary data.</text>
</comment>
<dbReference type="InterPro" id="IPR013078">
    <property type="entry name" value="His_Pase_superF_clade-1"/>
</dbReference>
<dbReference type="SUPFAM" id="SSF53254">
    <property type="entry name" value="Phosphoglycerate mutase-like"/>
    <property type="match status" value="1"/>
</dbReference>
<dbReference type="PANTHER" id="PTHR48100">
    <property type="entry name" value="BROAD-SPECIFICITY PHOSPHATASE YOR283W-RELATED"/>
    <property type="match status" value="1"/>
</dbReference>
<reference evidence="2" key="1">
    <citation type="journal article" date="2014" name="Environ. Microbiol.">
        <title>Comparative genomics of the marine bacterial genus Glaciecola reveals the high degree of genomic diversity and genomic characteristic for cold adaptation.</title>
        <authorList>
            <person name="Qin Q.L."/>
            <person name="Xie B.B."/>
            <person name="Yu Y."/>
            <person name="Shu Y.L."/>
            <person name="Rong J.C."/>
            <person name="Zhang Y.J."/>
            <person name="Zhao D.L."/>
            <person name="Chen X.L."/>
            <person name="Zhang X.Y."/>
            <person name="Chen B."/>
            <person name="Zhou B.C."/>
            <person name="Zhang Y.Z."/>
        </authorList>
    </citation>
    <scope>NUCLEOTIDE SEQUENCE [LARGE SCALE GENOMIC DNA]</scope>
    <source>
        <strain evidence="2">LMG 21857</strain>
    </source>
</reference>
<dbReference type="SMART" id="SM00855">
    <property type="entry name" value="PGAM"/>
    <property type="match status" value="1"/>
</dbReference>
<dbReference type="PANTHER" id="PTHR48100:SF1">
    <property type="entry name" value="HISTIDINE PHOSPHATASE FAMILY PROTEIN-RELATED"/>
    <property type="match status" value="1"/>
</dbReference>